<name>A0A4U9WNK7_SERFO</name>
<accession>A0A4U9WNK7</accession>
<dbReference type="SUPFAM" id="SSF54534">
    <property type="entry name" value="FKBP-like"/>
    <property type="match status" value="1"/>
</dbReference>
<evidence type="ECO:0000256" key="5">
    <source>
        <dbReference type="SAM" id="MobiDB-lite"/>
    </source>
</evidence>
<protein>
    <recommendedName>
        <fullName evidence="2 4">peptidylprolyl isomerase</fullName>
        <ecNumber evidence="2 4">5.2.1.8</ecNumber>
    </recommendedName>
</protein>
<dbReference type="GO" id="GO:0003755">
    <property type="term" value="F:peptidyl-prolyl cis-trans isomerase activity"/>
    <property type="evidence" value="ECO:0007669"/>
    <property type="project" value="UniProtKB-KW"/>
</dbReference>
<organism evidence="7">
    <name type="scientific">Serratia fonticola</name>
    <dbReference type="NCBI Taxonomy" id="47917"/>
    <lineage>
        <taxon>Bacteria</taxon>
        <taxon>Pseudomonadati</taxon>
        <taxon>Pseudomonadota</taxon>
        <taxon>Gammaproteobacteria</taxon>
        <taxon>Enterobacterales</taxon>
        <taxon>Yersiniaceae</taxon>
        <taxon>Serratia</taxon>
    </lineage>
</organism>
<feature type="domain" description="PPIase FKBP-type" evidence="6">
    <location>
        <begin position="236"/>
        <end position="322"/>
    </location>
</feature>
<dbReference type="InterPro" id="IPR046357">
    <property type="entry name" value="PPIase_dom_sf"/>
</dbReference>
<evidence type="ECO:0000313" key="7">
    <source>
        <dbReference type="EMBL" id="VTR60879.1"/>
    </source>
</evidence>
<gene>
    <name evidence="7" type="primary">fkpA_4</name>
    <name evidence="7" type="ORF">NCTC12965_08643</name>
</gene>
<sequence>MQQASQQESAKLQEQLAAQTKDSEQKAQQIAQLQQASQQESAKLQEQLAAQTKDSEQKAQQIAQLQQTSQQESAKLQEQLAAQTKDNEQKAQELAQLQQKLTAAEKKQTAGTSVVTEPKTQVEKRDYAIGTALGNDILDLLNSKKTQGVDVNRQLALAGVTDVINGQTKLAKEQIAKALYESELELNDQHKKIKQQNEKQGSSYIDKFKKQPRVVQSKQGFYYRIDYVGDSVIGEGDTVAVVVKESLTDGKVIKDMDLAGTSISQPLSAYPPLFREALGKLKNHGNMTLVVPPELAYGEKGMAPDIPPGATMVYNVRILDVIPASEQKAQ</sequence>
<dbReference type="Pfam" id="PF01346">
    <property type="entry name" value="FKBP_N"/>
    <property type="match status" value="1"/>
</dbReference>
<dbReference type="EC" id="5.2.1.8" evidence="2 4"/>
<keyword evidence="3 4" id="KW-0697">Rotamase</keyword>
<dbReference type="Gene3D" id="1.10.287.460">
    <property type="entry name" value="Peptidyl-prolyl cis-trans isomerase, FKBP-type, N-terminal domain"/>
    <property type="match status" value="1"/>
</dbReference>
<evidence type="ECO:0000256" key="3">
    <source>
        <dbReference type="ARBA" id="ARBA00023110"/>
    </source>
</evidence>
<proteinExistence type="predicted"/>
<evidence type="ECO:0000259" key="6">
    <source>
        <dbReference type="PROSITE" id="PS50059"/>
    </source>
</evidence>
<dbReference type="InterPro" id="IPR036944">
    <property type="entry name" value="PPIase_FKBP_N_sf"/>
</dbReference>
<feature type="region of interest" description="Disordered" evidence="5">
    <location>
        <begin position="1"/>
        <end position="58"/>
    </location>
</feature>
<dbReference type="EMBL" id="CABEEZ010000166">
    <property type="protein sequence ID" value="VTR60879.1"/>
    <property type="molecule type" value="Genomic_DNA"/>
</dbReference>
<feature type="compositionally biased region" description="Low complexity" evidence="5">
    <location>
        <begin position="26"/>
        <end position="51"/>
    </location>
</feature>
<evidence type="ECO:0000256" key="1">
    <source>
        <dbReference type="ARBA" id="ARBA00000971"/>
    </source>
</evidence>
<evidence type="ECO:0000256" key="2">
    <source>
        <dbReference type="ARBA" id="ARBA00013194"/>
    </source>
</evidence>
<dbReference type="PROSITE" id="PS50059">
    <property type="entry name" value="FKBP_PPIASE"/>
    <property type="match status" value="1"/>
</dbReference>
<keyword evidence="4 7" id="KW-0413">Isomerase</keyword>
<reference evidence="7" key="1">
    <citation type="submission" date="2019-05" db="EMBL/GenBank/DDBJ databases">
        <authorList>
            <consortium name="Pathogen Informatics"/>
        </authorList>
    </citation>
    <scope>NUCLEOTIDE SEQUENCE [LARGE SCALE GENOMIC DNA]</scope>
    <source>
        <strain evidence="7">NCTC12965</strain>
    </source>
</reference>
<dbReference type="InterPro" id="IPR001179">
    <property type="entry name" value="PPIase_FKBP_dom"/>
</dbReference>
<dbReference type="AlphaFoldDB" id="A0A4U9WNK7"/>
<dbReference type="Gene3D" id="3.10.50.40">
    <property type="match status" value="1"/>
</dbReference>
<evidence type="ECO:0000256" key="4">
    <source>
        <dbReference type="PROSITE-ProRule" id="PRU00277"/>
    </source>
</evidence>
<dbReference type="InterPro" id="IPR000774">
    <property type="entry name" value="PPIase_FKBP_N"/>
</dbReference>
<comment type="catalytic activity">
    <reaction evidence="1 4">
        <text>[protein]-peptidylproline (omega=180) = [protein]-peptidylproline (omega=0)</text>
        <dbReference type="Rhea" id="RHEA:16237"/>
        <dbReference type="Rhea" id="RHEA-COMP:10747"/>
        <dbReference type="Rhea" id="RHEA-COMP:10748"/>
        <dbReference type="ChEBI" id="CHEBI:83833"/>
        <dbReference type="ChEBI" id="CHEBI:83834"/>
        <dbReference type="EC" id="5.2.1.8"/>
    </reaction>
</comment>
<dbReference type="GO" id="GO:0006457">
    <property type="term" value="P:protein folding"/>
    <property type="evidence" value="ECO:0007669"/>
    <property type="project" value="InterPro"/>
</dbReference>
<dbReference type="Pfam" id="PF00254">
    <property type="entry name" value="FKBP_C"/>
    <property type="match status" value="1"/>
</dbReference>
<feature type="compositionally biased region" description="Polar residues" evidence="5">
    <location>
        <begin position="1"/>
        <end position="20"/>
    </location>
</feature>